<comment type="subcellular location">
    <subcellularLocation>
        <location evidence="1">Cellular thylakoid membrane</location>
        <topology evidence="1">Multi-pass membrane protein</topology>
    </subcellularLocation>
</comment>
<feature type="transmembrane region" description="Helical" evidence="9">
    <location>
        <begin position="96"/>
        <end position="121"/>
    </location>
</feature>
<dbReference type="InterPro" id="IPR036001">
    <property type="entry name" value="PS_II_antenna-like_sf"/>
</dbReference>
<dbReference type="GO" id="GO:0009767">
    <property type="term" value="P:photosynthetic electron transport chain"/>
    <property type="evidence" value="ECO:0007669"/>
    <property type="project" value="InterPro"/>
</dbReference>
<keyword evidence="8 9" id="KW-0472">Membrane</keyword>
<gene>
    <name evidence="10" type="ORF">NIES593_10035</name>
</gene>
<dbReference type="Proteomes" id="UP000186868">
    <property type="component" value="Unassembled WGS sequence"/>
</dbReference>
<accession>A0A1U7HIY7</accession>
<dbReference type="NCBIfam" id="TIGR03041">
    <property type="entry name" value="PS_antenn_a_b"/>
    <property type="match status" value="1"/>
</dbReference>
<evidence type="ECO:0000256" key="3">
    <source>
        <dbReference type="ARBA" id="ARBA00022531"/>
    </source>
</evidence>
<keyword evidence="3" id="KW-0602">Photosynthesis</keyword>
<feature type="transmembrane region" description="Helical" evidence="9">
    <location>
        <begin position="67"/>
        <end position="84"/>
    </location>
</feature>
<evidence type="ECO:0000256" key="7">
    <source>
        <dbReference type="ARBA" id="ARBA00023078"/>
    </source>
</evidence>
<feature type="transmembrane region" description="Helical" evidence="9">
    <location>
        <begin position="253"/>
        <end position="273"/>
    </location>
</feature>
<feature type="transmembrane region" description="Helical" evidence="9">
    <location>
        <begin position="35"/>
        <end position="55"/>
    </location>
</feature>
<evidence type="ECO:0000313" key="11">
    <source>
        <dbReference type="Proteomes" id="UP000186868"/>
    </source>
</evidence>
<sequence length="353" mass="39207">MTAVSESPRLIEQGNNDIPWWAGNARFTDMSGRLLGAHVAHAGLIVFWAGAMTLFEITHFDLARPMYEQGLILLPHLATLGFGVGEGGQIVNTYSYFVIGSLHLISSAFLGFGGIFHVLFGPEYLETQFSFFGYDWKDGNKMTTILGIHLILLGLGALLLVAKAMFFGGIYDPAIENVREVTNPTLNPGVIFGYLFGAVERNWIAGVDNLEDVIGGHIWIGAICITGGIWHIVTKPFRWTHRLFVWSGEAYLSYSLGALALMGFIAAYFVSINTTVYPEVFYGAPLSVKLSLFPYFSLDNPEVVSSRTWLANTHFWLAFFFLQGHIWHALRAAGFDFQKGRVNPTMVNYEPTN</sequence>
<evidence type="ECO:0000256" key="9">
    <source>
        <dbReference type="SAM" id="Phobius"/>
    </source>
</evidence>
<dbReference type="GO" id="GO:0009521">
    <property type="term" value="C:photosystem"/>
    <property type="evidence" value="ECO:0007669"/>
    <property type="project" value="InterPro"/>
</dbReference>
<dbReference type="SUPFAM" id="SSF161077">
    <property type="entry name" value="Photosystem II antenna protein-like"/>
    <property type="match status" value="1"/>
</dbReference>
<dbReference type="EMBL" id="MRCB01000009">
    <property type="protein sequence ID" value="OKH23552.1"/>
    <property type="molecule type" value="Genomic_DNA"/>
</dbReference>
<feature type="transmembrane region" description="Helical" evidence="9">
    <location>
        <begin position="216"/>
        <end position="233"/>
    </location>
</feature>
<evidence type="ECO:0000256" key="4">
    <source>
        <dbReference type="ARBA" id="ARBA00022692"/>
    </source>
</evidence>
<evidence type="ECO:0000256" key="1">
    <source>
        <dbReference type="ARBA" id="ARBA00004636"/>
    </source>
</evidence>
<keyword evidence="5 9" id="KW-1133">Transmembrane helix</keyword>
<dbReference type="RefSeq" id="WP_073599449.1">
    <property type="nucleotide sequence ID" value="NZ_MRCB01000009.1"/>
</dbReference>
<dbReference type="Pfam" id="PF00421">
    <property type="entry name" value="PSII"/>
    <property type="match status" value="2"/>
</dbReference>
<comment type="caution">
    <text evidence="10">The sequence shown here is derived from an EMBL/GenBank/DDBJ whole genome shotgun (WGS) entry which is preliminary data.</text>
</comment>
<keyword evidence="4 9" id="KW-0812">Transmembrane</keyword>
<evidence type="ECO:0000256" key="2">
    <source>
        <dbReference type="ARBA" id="ARBA00022494"/>
    </source>
</evidence>
<evidence type="ECO:0000256" key="8">
    <source>
        <dbReference type="ARBA" id="ARBA00023136"/>
    </source>
</evidence>
<dbReference type="STRING" id="1921803.NIES593_10035"/>
<keyword evidence="7" id="KW-0793">Thylakoid</keyword>
<evidence type="ECO:0000256" key="6">
    <source>
        <dbReference type="ARBA" id="ARBA00022991"/>
    </source>
</evidence>
<evidence type="ECO:0000313" key="10">
    <source>
        <dbReference type="EMBL" id="OKH23552.1"/>
    </source>
</evidence>
<dbReference type="AlphaFoldDB" id="A0A1U7HIY7"/>
<reference evidence="10 11" key="1">
    <citation type="submission" date="2016-11" db="EMBL/GenBank/DDBJ databases">
        <title>Draft Genome Sequences of Nine Cyanobacterial Strains from Diverse Habitats.</title>
        <authorList>
            <person name="Zhu T."/>
            <person name="Hou S."/>
            <person name="Lu X."/>
            <person name="Hess W.R."/>
        </authorList>
    </citation>
    <scope>NUCLEOTIDE SEQUENCE [LARGE SCALE GENOMIC DNA]</scope>
    <source>
        <strain evidence="10 11">NIES-593</strain>
    </source>
</reference>
<protein>
    <submittedName>
        <fullName evidence="10">Light-harvesting protein</fullName>
    </submittedName>
</protein>
<proteinExistence type="predicted"/>
<keyword evidence="2" id="KW-0148">Chlorophyll</keyword>
<dbReference type="InterPro" id="IPR000932">
    <property type="entry name" value="PS_antenna-like"/>
</dbReference>
<keyword evidence="11" id="KW-1185">Reference proteome</keyword>
<dbReference type="OrthoDB" id="9429529at2"/>
<dbReference type="GO" id="GO:0016168">
    <property type="term" value="F:chlorophyll binding"/>
    <property type="evidence" value="ECO:0007669"/>
    <property type="project" value="UniProtKB-KW"/>
</dbReference>
<evidence type="ECO:0000256" key="5">
    <source>
        <dbReference type="ARBA" id="ARBA00022989"/>
    </source>
</evidence>
<name>A0A1U7HIY7_9CYAN</name>
<feature type="transmembrane region" description="Helical" evidence="9">
    <location>
        <begin position="142"/>
        <end position="166"/>
    </location>
</feature>
<organism evidence="10 11">
    <name type="scientific">Hydrococcus rivularis NIES-593</name>
    <dbReference type="NCBI Taxonomy" id="1921803"/>
    <lineage>
        <taxon>Bacteria</taxon>
        <taxon>Bacillati</taxon>
        <taxon>Cyanobacteriota</taxon>
        <taxon>Cyanophyceae</taxon>
        <taxon>Pleurocapsales</taxon>
        <taxon>Hydrococcaceae</taxon>
        <taxon>Hydrococcus</taxon>
    </lineage>
</organism>
<keyword evidence="6" id="KW-0157">Chromophore</keyword>
<dbReference type="GO" id="GO:0031676">
    <property type="term" value="C:plasma membrane-derived thylakoid membrane"/>
    <property type="evidence" value="ECO:0007669"/>
    <property type="project" value="UniProtKB-SubCell"/>
</dbReference>